<evidence type="ECO:0000259" key="6">
    <source>
        <dbReference type="Pfam" id="PF08281"/>
    </source>
</evidence>
<dbReference type="EMBL" id="BMZB01000001">
    <property type="protein sequence ID" value="GGZ30681.1"/>
    <property type="molecule type" value="Genomic_DNA"/>
</dbReference>
<dbReference type="CDD" id="cd06171">
    <property type="entry name" value="Sigma70_r4"/>
    <property type="match status" value="1"/>
</dbReference>
<dbReference type="PANTHER" id="PTHR43133">
    <property type="entry name" value="RNA POLYMERASE ECF-TYPE SIGMA FACTO"/>
    <property type="match status" value="1"/>
</dbReference>
<dbReference type="InterPro" id="IPR013324">
    <property type="entry name" value="RNA_pol_sigma_r3/r4-like"/>
</dbReference>
<reference evidence="7" key="2">
    <citation type="submission" date="2020-09" db="EMBL/GenBank/DDBJ databases">
        <authorList>
            <person name="Sun Q."/>
            <person name="Kim S."/>
        </authorList>
    </citation>
    <scope>NUCLEOTIDE SEQUENCE</scope>
    <source>
        <strain evidence="7">KCTC 32296</strain>
    </source>
</reference>
<name>A0A918Q1J2_9CAUL</name>
<evidence type="ECO:0000313" key="7">
    <source>
        <dbReference type="EMBL" id="GGZ30681.1"/>
    </source>
</evidence>
<comment type="caution">
    <text evidence="7">The sequence shown here is derived from an EMBL/GenBank/DDBJ whole genome shotgun (WGS) entry which is preliminary data.</text>
</comment>
<evidence type="ECO:0000259" key="5">
    <source>
        <dbReference type="Pfam" id="PF04542"/>
    </source>
</evidence>
<keyword evidence="8" id="KW-1185">Reference proteome</keyword>
<dbReference type="SUPFAM" id="SSF88659">
    <property type="entry name" value="Sigma3 and sigma4 domains of RNA polymerase sigma factors"/>
    <property type="match status" value="1"/>
</dbReference>
<dbReference type="NCBIfam" id="TIGR02937">
    <property type="entry name" value="sigma70-ECF"/>
    <property type="match status" value="1"/>
</dbReference>
<sequence>MVSAPGHIVSWVGTQILPHEADVRRWLLRARLGRDDIEDILQESYCRMAELISVDHISSPRAYFFTVARNIALMRLRRARIVSMESVDEIDRLEISSDLPSPEQVTVARSDLARLKRVIAGLPTRCRQIFEMRRIEGLPQKEIARIMGLSEHIVENDAAKALRLIMKEIASEDSRFQPQKEFKRGTDAGRN</sequence>
<dbReference type="Pfam" id="PF08281">
    <property type="entry name" value="Sigma70_r4_2"/>
    <property type="match status" value="1"/>
</dbReference>
<dbReference type="InterPro" id="IPR039425">
    <property type="entry name" value="RNA_pol_sigma-70-like"/>
</dbReference>
<accession>A0A918Q1J2</accession>
<dbReference type="AlphaFoldDB" id="A0A918Q1J2"/>
<evidence type="ECO:0008006" key="9">
    <source>
        <dbReference type="Google" id="ProtNLM"/>
    </source>
</evidence>
<reference evidence="7" key="1">
    <citation type="journal article" date="2014" name="Int. J. Syst. Evol. Microbiol.">
        <title>Complete genome sequence of Corynebacterium casei LMG S-19264T (=DSM 44701T), isolated from a smear-ripened cheese.</title>
        <authorList>
            <consortium name="US DOE Joint Genome Institute (JGI-PGF)"/>
            <person name="Walter F."/>
            <person name="Albersmeier A."/>
            <person name="Kalinowski J."/>
            <person name="Ruckert C."/>
        </authorList>
    </citation>
    <scope>NUCLEOTIDE SEQUENCE</scope>
    <source>
        <strain evidence="7">KCTC 32296</strain>
    </source>
</reference>
<feature type="domain" description="RNA polymerase sigma factor 70 region 4 type 2" evidence="6">
    <location>
        <begin position="114"/>
        <end position="163"/>
    </location>
</feature>
<evidence type="ECO:0000256" key="3">
    <source>
        <dbReference type="ARBA" id="ARBA00023082"/>
    </source>
</evidence>
<dbReference type="GO" id="GO:0006352">
    <property type="term" value="P:DNA-templated transcription initiation"/>
    <property type="evidence" value="ECO:0007669"/>
    <property type="project" value="InterPro"/>
</dbReference>
<dbReference type="SUPFAM" id="SSF88946">
    <property type="entry name" value="Sigma2 domain of RNA polymerase sigma factors"/>
    <property type="match status" value="1"/>
</dbReference>
<dbReference type="Gene3D" id="1.10.10.10">
    <property type="entry name" value="Winged helix-like DNA-binding domain superfamily/Winged helix DNA-binding domain"/>
    <property type="match status" value="1"/>
</dbReference>
<keyword evidence="3" id="KW-0731">Sigma factor</keyword>
<dbReference type="InterPro" id="IPR013325">
    <property type="entry name" value="RNA_pol_sigma_r2"/>
</dbReference>
<comment type="similarity">
    <text evidence="1">Belongs to the sigma-70 factor family. ECF subfamily.</text>
</comment>
<protein>
    <recommendedName>
        <fullName evidence="9">RNA polymerase sigma-70 factor, ECF subfamily</fullName>
    </recommendedName>
</protein>
<evidence type="ECO:0000256" key="2">
    <source>
        <dbReference type="ARBA" id="ARBA00023015"/>
    </source>
</evidence>
<dbReference type="GO" id="GO:0003677">
    <property type="term" value="F:DNA binding"/>
    <property type="evidence" value="ECO:0007669"/>
    <property type="project" value="InterPro"/>
</dbReference>
<dbReference type="InterPro" id="IPR007627">
    <property type="entry name" value="RNA_pol_sigma70_r2"/>
</dbReference>
<evidence type="ECO:0000313" key="8">
    <source>
        <dbReference type="Proteomes" id="UP000662572"/>
    </source>
</evidence>
<proteinExistence type="inferred from homology"/>
<dbReference type="RefSeq" id="WP_189485865.1">
    <property type="nucleotide sequence ID" value="NZ_BMZB01000001.1"/>
</dbReference>
<gene>
    <name evidence="7" type="ORF">GCM10011273_16400</name>
</gene>
<dbReference type="InterPro" id="IPR036388">
    <property type="entry name" value="WH-like_DNA-bd_sf"/>
</dbReference>
<evidence type="ECO:0000256" key="4">
    <source>
        <dbReference type="ARBA" id="ARBA00023163"/>
    </source>
</evidence>
<dbReference type="Proteomes" id="UP000662572">
    <property type="component" value="Unassembled WGS sequence"/>
</dbReference>
<keyword evidence="4" id="KW-0804">Transcription</keyword>
<dbReference type="InterPro" id="IPR014284">
    <property type="entry name" value="RNA_pol_sigma-70_dom"/>
</dbReference>
<organism evidence="7 8">
    <name type="scientific">Asticcacaulis endophyticus</name>
    <dbReference type="NCBI Taxonomy" id="1395890"/>
    <lineage>
        <taxon>Bacteria</taxon>
        <taxon>Pseudomonadati</taxon>
        <taxon>Pseudomonadota</taxon>
        <taxon>Alphaproteobacteria</taxon>
        <taxon>Caulobacterales</taxon>
        <taxon>Caulobacteraceae</taxon>
        <taxon>Asticcacaulis</taxon>
    </lineage>
</organism>
<dbReference type="PANTHER" id="PTHR43133:SF63">
    <property type="entry name" value="RNA POLYMERASE SIGMA FACTOR FECI-RELATED"/>
    <property type="match status" value="1"/>
</dbReference>
<feature type="domain" description="RNA polymerase sigma-70 region 2" evidence="5">
    <location>
        <begin position="19"/>
        <end position="80"/>
    </location>
</feature>
<keyword evidence="2" id="KW-0805">Transcription regulation</keyword>
<dbReference type="Gene3D" id="1.10.1740.10">
    <property type="match status" value="1"/>
</dbReference>
<dbReference type="InterPro" id="IPR013249">
    <property type="entry name" value="RNA_pol_sigma70_r4_t2"/>
</dbReference>
<dbReference type="Pfam" id="PF04542">
    <property type="entry name" value="Sigma70_r2"/>
    <property type="match status" value="1"/>
</dbReference>
<dbReference type="GO" id="GO:0016987">
    <property type="term" value="F:sigma factor activity"/>
    <property type="evidence" value="ECO:0007669"/>
    <property type="project" value="UniProtKB-KW"/>
</dbReference>
<evidence type="ECO:0000256" key="1">
    <source>
        <dbReference type="ARBA" id="ARBA00010641"/>
    </source>
</evidence>